<sequence>MRVNLPVSQQGYTFSDEQSLVSVTDLKGRIVYCNPWFVAVSGYERAELMGQPHNLVRHPDMPQEAFRDMWDTIGAGQPWQGLVKNRRKNGDHYWVDANATPIRRDGRIVGFLSVRTSPKEEQVSQAEATYARMRAEAERGRMVTCLRSGRLVRRDLPGRAFAAGRRVTGYVGAPGLVVLGAVMGVGALASLFTPLVWVPAGLAMAALGHEIQRRRAIKPLRGILEDALQLAAGDLVHRVSTGLPGLPGELQRALNQLSVNLRTVIADISTETVNLGNAVAEIAVGNQDLSSRTEAQASNLEQTAASMEQITGTVKQSSSTVMEGARVAGEAASIAQHSNEAVTGVVNAMSSITDSSRRIGEINSVIEGVAFQTNILALNAAVEAARAGEAGRGFAVVAAEVRALSQRTAEAARQINHLITESAQRVAGGSAQTQLAQERMKQVLVSVSQVSALLGEVSKAGQEQQLGLSQVNSAVAQMDTITQQNASMVEELAASAQELNGQVATVSGALNLFRLRASDRSIAEVSAVDLRRTSKAGVHGE</sequence>
<dbReference type="InterPro" id="IPR051310">
    <property type="entry name" value="MCP_chemotaxis"/>
</dbReference>
<dbReference type="Gene3D" id="3.30.450.20">
    <property type="entry name" value="PAS domain"/>
    <property type="match status" value="1"/>
</dbReference>
<keyword evidence="5" id="KW-0997">Cell inner membrane</keyword>
<dbReference type="PRINTS" id="PR00260">
    <property type="entry name" value="CHEMTRNSDUCR"/>
</dbReference>
<evidence type="ECO:0000256" key="11">
    <source>
        <dbReference type="SAM" id="Phobius"/>
    </source>
</evidence>
<dbReference type="Gene3D" id="1.10.287.950">
    <property type="entry name" value="Methyl-accepting chemotaxis protein"/>
    <property type="match status" value="1"/>
</dbReference>
<dbReference type="GO" id="GO:0052131">
    <property type="term" value="P:positive aerotaxis"/>
    <property type="evidence" value="ECO:0007669"/>
    <property type="project" value="UniProtKB-ARBA"/>
</dbReference>
<dbReference type="KEGG" id="hyl:LPB072_22775"/>
<dbReference type="Pfam" id="PF08447">
    <property type="entry name" value="PAS_3"/>
    <property type="match status" value="1"/>
</dbReference>
<dbReference type="CDD" id="cd11386">
    <property type="entry name" value="MCP_signal"/>
    <property type="match status" value="1"/>
</dbReference>
<dbReference type="InterPro" id="IPR004090">
    <property type="entry name" value="Chemotax_Me-accpt_rcpt"/>
</dbReference>
<evidence type="ECO:0000313" key="17">
    <source>
        <dbReference type="Proteomes" id="UP000185657"/>
    </source>
</evidence>
<dbReference type="PROSITE" id="PS50112">
    <property type="entry name" value="PAS"/>
    <property type="match status" value="1"/>
</dbReference>
<comment type="similarity">
    <text evidence="9">Belongs to the methyl-accepting chemotaxis (MCP) protein family.</text>
</comment>
<name>A0A162YPZ8_9BURK</name>
<protein>
    <submittedName>
        <fullName evidence="15">Chemotaxis protein</fullName>
    </submittedName>
</protein>
<dbReference type="InterPro" id="IPR000014">
    <property type="entry name" value="PAS"/>
</dbReference>
<evidence type="ECO:0000313" key="15">
    <source>
        <dbReference type="EMBL" id="AOW15214.1"/>
    </source>
</evidence>
<keyword evidence="6 11" id="KW-0812">Transmembrane</keyword>
<dbReference type="EMBL" id="LVWD01000043">
    <property type="protein sequence ID" value="OAD39302.1"/>
    <property type="molecule type" value="Genomic_DNA"/>
</dbReference>
<dbReference type="NCBIfam" id="TIGR00229">
    <property type="entry name" value="sensory_box"/>
    <property type="match status" value="1"/>
</dbReference>
<evidence type="ECO:0000313" key="16">
    <source>
        <dbReference type="EMBL" id="OAD39302.1"/>
    </source>
</evidence>
<gene>
    <name evidence="15" type="ORF">LPB072_22775</name>
    <name evidence="16" type="ORF">LPB72_22160</name>
</gene>
<dbReference type="SMART" id="SM00086">
    <property type="entry name" value="PAC"/>
    <property type="match status" value="1"/>
</dbReference>
<feature type="domain" description="Methyl-accepting transducer" evidence="12">
    <location>
        <begin position="271"/>
        <end position="500"/>
    </location>
</feature>
<dbReference type="FunFam" id="3.30.450.20:FF:000046">
    <property type="entry name" value="Aerotaxis sensor receptor"/>
    <property type="match status" value="1"/>
</dbReference>
<evidence type="ECO:0000259" key="12">
    <source>
        <dbReference type="PROSITE" id="PS50111"/>
    </source>
</evidence>
<dbReference type="Proteomes" id="UP000185657">
    <property type="component" value="Unassembled WGS sequence"/>
</dbReference>
<keyword evidence="7 11" id="KW-1133">Transmembrane helix</keyword>
<dbReference type="OrthoDB" id="9806477at2"/>
<evidence type="ECO:0000313" key="18">
    <source>
        <dbReference type="Proteomes" id="UP000185680"/>
    </source>
</evidence>
<evidence type="ECO:0000256" key="8">
    <source>
        <dbReference type="ARBA" id="ARBA00023136"/>
    </source>
</evidence>
<keyword evidence="2" id="KW-1003">Cell membrane</keyword>
<dbReference type="Proteomes" id="UP000185680">
    <property type="component" value="Chromosome"/>
</dbReference>
<dbReference type="PROSITE" id="PS50885">
    <property type="entry name" value="HAMP"/>
    <property type="match status" value="1"/>
</dbReference>
<keyword evidence="10" id="KW-0807">Transducer</keyword>
<keyword evidence="17" id="KW-1185">Reference proteome</keyword>
<evidence type="ECO:0000256" key="10">
    <source>
        <dbReference type="PROSITE-ProRule" id="PRU00284"/>
    </source>
</evidence>
<dbReference type="EMBL" id="CP017476">
    <property type="protein sequence ID" value="AOW15214.1"/>
    <property type="molecule type" value="Genomic_DNA"/>
</dbReference>
<dbReference type="GO" id="GO:0005886">
    <property type="term" value="C:plasma membrane"/>
    <property type="evidence" value="ECO:0007669"/>
    <property type="project" value="UniProtKB-SubCell"/>
</dbReference>
<dbReference type="FunFam" id="1.10.287.950:FF:000001">
    <property type="entry name" value="Methyl-accepting chemotaxis sensory transducer"/>
    <property type="match status" value="1"/>
</dbReference>
<evidence type="ECO:0000256" key="5">
    <source>
        <dbReference type="ARBA" id="ARBA00022519"/>
    </source>
</evidence>
<evidence type="ECO:0000259" key="13">
    <source>
        <dbReference type="PROSITE" id="PS50112"/>
    </source>
</evidence>
<dbReference type="InterPro" id="IPR003660">
    <property type="entry name" value="HAMP_dom"/>
</dbReference>
<keyword evidence="8 11" id="KW-0472">Membrane</keyword>
<dbReference type="InterPro" id="IPR013655">
    <property type="entry name" value="PAS_fold_3"/>
</dbReference>
<feature type="transmembrane region" description="Helical" evidence="11">
    <location>
        <begin position="167"/>
        <end position="189"/>
    </location>
</feature>
<dbReference type="PROSITE" id="PS50111">
    <property type="entry name" value="CHEMOTAXIS_TRANSDUC_2"/>
    <property type="match status" value="1"/>
</dbReference>
<proteinExistence type="inferred from homology"/>
<dbReference type="STRING" id="1763535.LPB072_22775"/>
<evidence type="ECO:0000256" key="9">
    <source>
        <dbReference type="ARBA" id="ARBA00029447"/>
    </source>
</evidence>
<dbReference type="CDD" id="cd00130">
    <property type="entry name" value="PAS"/>
    <property type="match status" value="1"/>
</dbReference>
<keyword evidence="4" id="KW-0145">Chemotaxis</keyword>
<dbReference type="AlphaFoldDB" id="A0A162YPZ8"/>
<accession>A0A162YPZ8</accession>
<evidence type="ECO:0000256" key="4">
    <source>
        <dbReference type="ARBA" id="ARBA00022500"/>
    </source>
</evidence>
<evidence type="ECO:0000256" key="3">
    <source>
        <dbReference type="ARBA" id="ARBA00022481"/>
    </source>
</evidence>
<keyword evidence="3" id="KW-0488">Methylation</keyword>
<dbReference type="InterPro" id="IPR035965">
    <property type="entry name" value="PAS-like_dom_sf"/>
</dbReference>
<dbReference type="GO" id="GO:0007165">
    <property type="term" value="P:signal transduction"/>
    <property type="evidence" value="ECO:0007669"/>
    <property type="project" value="UniProtKB-KW"/>
</dbReference>
<dbReference type="SMART" id="SM00283">
    <property type="entry name" value="MA"/>
    <property type="match status" value="1"/>
</dbReference>
<feature type="domain" description="HAMP" evidence="14">
    <location>
        <begin position="214"/>
        <end position="266"/>
    </location>
</feature>
<reference evidence="16 17" key="1">
    <citation type="submission" date="2016-02" db="EMBL/GenBank/DDBJ databases">
        <title>Draft genome sequence of Hydrogenophaga sp. LPB0072.</title>
        <authorList>
            <person name="Shin S.-K."/>
            <person name="Yi H."/>
        </authorList>
    </citation>
    <scope>NUCLEOTIDE SEQUENCE [LARGE SCALE GENOMIC DNA]</scope>
    <source>
        <strain evidence="16 17">LPB0072</strain>
    </source>
</reference>
<dbReference type="PANTHER" id="PTHR43531:SF14">
    <property type="entry name" value="METHYL-ACCEPTING CHEMOTAXIS PROTEIN I-RELATED"/>
    <property type="match status" value="1"/>
</dbReference>
<evidence type="ECO:0000256" key="6">
    <source>
        <dbReference type="ARBA" id="ARBA00022692"/>
    </source>
</evidence>
<feature type="domain" description="PAS" evidence="13">
    <location>
        <begin position="21"/>
        <end position="60"/>
    </location>
</feature>
<evidence type="ECO:0000256" key="7">
    <source>
        <dbReference type="ARBA" id="ARBA00022989"/>
    </source>
</evidence>
<dbReference type="GO" id="GO:0004888">
    <property type="term" value="F:transmembrane signaling receptor activity"/>
    <property type="evidence" value="ECO:0007669"/>
    <property type="project" value="InterPro"/>
</dbReference>
<evidence type="ECO:0000256" key="1">
    <source>
        <dbReference type="ARBA" id="ARBA00004429"/>
    </source>
</evidence>
<dbReference type="RefSeq" id="WP_066096608.1">
    <property type="nucleotide sequence ID" value="NZ_CP017476.1"/>
</dbReference>
<dbReference type="InterPro" id="IPR001610">
    <property type="entry name" value="PAC"/>
</dbReference>
<dbReference type="InterPro" id="IPR004089">
    <property type="entry name" value="MCPsignal_dom"/>
</dbReference>
<organism evidence="15 18">
    <name type="scientific">Hydrogenophaga crassostreae</name>
    <dbReference type="NCBI Taxonomy" id="1763535"/>
    <lineage>
        <taxon>Bacteria</taxon>
        <taxon>Pseudomonadati</taxon>
        <taxon>Pseudomonadota</taxon>
        <taxon>Betaproteobacteria</taxon>
        <taxon>Burkholderiales</taxon>
        <taxon>Comamonadaceae</taxon>
        <taxon>Hydrogenophaga</taxon>
    </lineage>
</organism>
<dbReference type="Pfam" id="PF00015">
    <property type="entry name" value="MCPsignal"/>
    <property type="match status" value="1"/>
</dbReference>
<dbReference type="PANTHER" id="PTHR43531">
    <property type="entry name" value="PROTEIN ICFG"/>
    <property type="match status" value="1"/>
</dbReference>
<comment type="subcellular location">
    <subcellularLocation>
        <location evidence="1">Cell inner membrane</location>
        <topology evidence="1">Multi-pass membrane protein</topology>
    </subcellularLocation>
</comment>
<dbReference type="SUPFAM" id="SSF58104">
    <property type="entry name" value="Methyl-accepting chemotaxis protein (MCP) signaling domain"/>
    <property type="match status" value="1"/>
</dbReference>
<reference evidence="15 18" key="2">
    <citation type="submission" date="2016-10" db="EMBL/GenBank/DDBJ databases">
        <title>Hydorgenophaga sp. LPB0072 isolated from gastropod.</title>
        <authorList>
            <person name="Kim E."/>
            <person name="Yi H."/>
        </authorList>
    </citation>
    <scope>NUCLEOTIDE SEQUENCE [LARGE SCALE GENOMIC DNA]</scope>
    <source>
        <strain evidence="15 18">LPB0072</strain>
    </source>
</reference>
<dbReference type="SUPFAM" id="SSF55785">
    <property type="entry name" value="PYP-like sensor domain (PAS domain)"/>
    <property type="match status" value="1"/>
</dbReference>
<evidence type="ECO:0000256" key="2">
    <source>
        <dbReference type="ARBA" id="ARBA00022475"/>
    </source>
</evidence>
<evidence type="ECO:0000259" key="14">
    <source>
        <dbReference type="PROSITE" id="PS50885"/>
    </source>
</evidence>